<dbReference type="Gene3D" id="3.30.2410.10">
    <property type="entry name" value="Hect, E3 ligase catalytic domain"/>
    <property type="match status" value="1"/>
</dbReference>
<evidence type="ECO:0000256" key="3">
    <source>
        <dbReference type="ARBA" id="ARBA00022771"/>
    </source>
</evidence>
<dbReference type="InterPro" id="IPR000569">
    <property type="entry name" value="HECT_dom"/>
</dbReference>
<dbReference type="GO" id="GO:0004842">
    <property type="term" value="F:ubiquitin-protein transferase activity"/>
    <property type="evidence" value="ECO:0007669"/>
    <property type="project" value="InterPro"/>
</dbReference>
<feature type="region of interest" description="Disordered" evidence="8">
    <location>
        <begin position="33"/>
        <end position="55"/>
    </location>
</feature>
<feature type="domain" description="B30.2/SPRY" evidence="10">
    <location>
        <begin position="511"/>
        <end position="692"/>
    </location>
</feature>
<dbReference type="Gene3D" id="2.60.120.920">
    <property type="match status" value="2"/>
</dbReference>
<dbReference type="CDD" id="cd12881">
    <property type="entry name" value="SPRY_HERC1"/>
    <property type="match status" value="1"/>
</dbReference>
<evidence type="ECO:0000259" key="11">
    <source>
        <dbReference type="PROSITE" id="PS50237"/>
    </source>
</evidence>
<evidence type="ECO:0000313" key="12">
    <source>
        <dbReference type="EMBL" id="CAK7937089.1"/>
    </source>
</evidence>
<feature type="active site" description="Glycyl thioester intermediate" evidence="7">
    <location>
        <position position="5006"/>
    </location>
</feature>
<evidence type="ECO:0000259" key="10">
    <source>
        <dbReference type="PROSITE" id="PS50188"/>
    </source>
</evidence>
<dbReference type="PANTHER" id="PTHR46654:SF1">
    <property type="entry name" value="E3 UBIQUITIN-PROTEIN LIGASE HECTD3"/>
    <property type="match status" value="1"/>
</dbReference>
<dbReference type="SMART" id="SM00165">
    <property type="entry name" value="UBA"/>
    <property type="match status" value="2"/>
</dbReference>
<dbReference type="PROSITE" id="PS01358">
    <property type="entry name" value="ZF_RANBP2_1"/>
    <property type="match status" value="1"/>
</dbReference>
<dbReference type="Gene3D" id="2.60.120.260">
    <property type="entry name" value="Galactose-binding domain-like"/>
    <property type="match status" value="1"/>
</dbReference>
<evidence type="ECO:0000256" key="2">
    <source>
        <dbReference type="ARBA" id="ARBA00022729"/>
    </source>
</evidence>
<feature type="region of interest" description="Disordered" evidence="8">
    <location>
        <begin position="1845"/>
        <end position="1882"/>
    </location>
</feature>
<dbReference type="Pfam" id="PF00622">
    <property type="entry name" value="SPRY"/>
    <property type="match status" value="1"/>
</dbReference>
<evidence type="ECO:0000256" key="5">
    <source>
        <dbReference type="ARBA" id="ARBA00022833"/>
    </source>
</evidence>
<dbReference type="InterPro" id="IPR035983">
    <property type="entry name" value="Hect_E3_ubiquitin_ligase"/>
</dbReference>
<dbReference type="GO" id="GO:0008270">
    <property type="term" value="F:zinc ion binding"/>
    <property type="evidence" value="ECO:0007669"/>
    <property type="project" value="UniProtKB-KW"/>
</dbReference>
<proteinExistence type="predicted"/>
<feature type="domain" description="HECT" evidence="11">
    <location>
        <begin position="4689"/>
        <end position="5039"/>
    </location>
</feature>
<dbReference type="Pfam" id="PF08305">
    <property type="entry name" value="NPCBM"/>
    <property type="match status" value="1"/>
</dbReference>
<dbReference type="Gene3D" id="3.90.1750.10">
    <property type="entry name" value="Hect, E3 ligase catalytic domains"/>
    <property type="match status" value="1"/>
</dbReference>
<dbReference type="Pfam" id="PF13385">
    <property type="entry name" value="Laminin_G_3"/>
    <property type="match status" value="1"/>
</dbReference>
<dbReference type="SUPFAM" id="SSF49785">
    <property type="entry name" value="Galactose-binding domain-like"/>
    <property type="match status" value="2"/>
</dbReference>
<evidence type="ECO:0000256" key="8">
    <source>
        <dbReference type="SAM" id="MobiDB-lite"/>
    </source>
</evidence>
<comment type="caution">
    <text evidence="12">The sequence shown here is derived from an EMBL/GenBank/DDBJ whole genome shotgun (WGS) entry which is preliminary data.</text>
</comment>
<dbReference type="InterPro" id="IPR015940">
    <property type="entry name" value="UBA"/>
</dbReference>
<dbReference type="Pfam" id="PF00632">
    <property type="entry name" value="HECT"/>
    <property type="match status" value="1"/>
</dbReference>
<dbReference type="InterPro" id="IPR042469">
    <property type="entry name" value="HECTD3"/>
</dbReference>
<name>A0AAV1UR44_9STRA</name>
<keyword evidence="1" id="KW-0479">Metal-binding</keyword>
<organism evidence="12 13">
    <name type="scientific">Peronospora matthiolae</name>
    <dbReference type="NCBI Taxonomy" id="2874970"/>
    <lineage>
        <taxon>Eukaryota</taxon>
        <taxon>Sar</taxon>
        <taxon>Stramenopiles</taxon>
        <taxon>Oomycota</taxon>
        <taxon>Peronosporomycetes</taxon>
        <taxon>Peronosporales</taxon>
        <taxon>Peronosporaceae</taxon>
        <taxon>Peronospora</taxon>
    </lineage>
</organism>
<gene>
    <name evidence="12" type="ORF">PM001_LOCUS22239</name>
</gene>
<dbReference type="Gene3D" id="2.60.120.1060">
    <property type="entry name" value="NPCBM/NEW2 domain"/>
    <property type="match status" value="1"/>
</dbReference>
<dbReference type="InterPro" id="IPR009060">
    <property type="entry name" value="UBA-like_sf"/>
</dbReference>
<dbReference type="PROSITE" id="PS50188">
    <property type="entry name" value="B302_SPRY"/>
    <property type="match status" value="1"/>
</dbReference>
<dbReference type="SUPFAM" id="SSF49899">
    <property type="entry name" value="Concanavalin A-like lectins/glucanases"/>
    <property type="match status" value="3"/>
</dbReference>
<dbReference type="InterPro" id="IPR001870">
    <property type="entry name" value="B30.2/SPRY"/>
</dbReference>
<keyword evidence="5" id="KW-0862">Zinc</keyword>
<dbReference type="InterPro" id="IPR001876">
    <property type="entry name" value="Znf_RanBP2"/>
</dbReference>
<feature type="compositionally biased region" description="Polar residues" evidence="8">
    <location>
        <begin position="1871"/>
        <end position="1880"/>
    </location>
</feature>
<evidence type="ECO:0000256" key="4">
    <source>
        <dbReference type="ARBA" id="ARBA00022786"/>
    </source>
</evidence>
<feature type="region of interest" description="Disordered" evidence="8">
    <location>
        <begin position="2150"/>
        <end position="2176"/>
    </location>
</feature>
<dbReference type="Gene3D" id="1.10.8.10">
    <property type="entry name" value="DNA helicase RuvA subunit, C-terminal domain"/>
    <property type="match status" value="1"/>
</dbReference>
<dbReference type="EMBL" id="CAKLBY020000226">
    <property type="protein sequence ID" value="CAK7937089.1"/>
    <property type="molecule type" value="Genomic_DNA"/>
</dbReference>
<sequence>MDEGLESTILDDAVESFIAAASAIGAYTSAPIDNTTRSEVPQAEADVWSTRDDEDGWMPQPARLHSGTTRYCAVCFAPLQYTPAASWDEYVQSEEYLDQLQANILQDAFISSLICGENTAGDLPTEHRMHKNRKLKCRQSVTDYVNMTSAGVMDTSGMEKGSVRTLEEMLVEALPTPVYTHVLERRLAVISHSVKIVRELMSHGRTKKMPRPEERAPGNEELHHLAIHTLSALLGAFDYKNPQAIRPFEELSQLLTCFPVLSLYTFWSPMKKPPNTVLTLNKKAVEASSVATGSDAHESHCAVDGVDHTYWESESNPGIVYFSVRTTELAKVTSVSIQWRMKCVPKTVGLQYRLEDSERFVEVVEDHTVSLSGPTVIETHFPVRCREARIVMAGASPLSGRGTYAIEHLRLGMRAPSPLFTDPVVTIGTVADWLLGALDIVDEAMIAEALGALRAWALSTASLHITLLFADMLLQLHGDEKKPLWSQIVTLASEQGHLLRKGIDAYSREKAQRLAHKEVKLDSDDACRVDACFEPLVSSSGVVIEQEGLVVRTRETRYQYAAVNCGISTGKASWRFRLDADTQDDEMTCFGAAILPVTVNGYDSSPSLWMLRGYNGNLYARGHKLSRTIGKVHPGNIVQVDVDMSEGTLAYKINSTDYGVVFTDLAGHKVYPAVSFYGSGKVVTLLEVTKWGHSTDSANANPVFLSSMTEYQYSVGFGTLGKGSRLGCANSGDLNTSLDNDSPTSRSTLVYINGEAKQSCLSTCPPLHGDAYVVYDLSEAYYMISGAVAINDDTHDEDYHDHGVALVYEIFGDAKLLWQSKRLSESFRIEHFEVDVKNVRMLELKVSCPGSNHHAHAVWVDLCLHPVTEWVCSECYSANYGSAKECMVCMNGSRNQDSNVADDVMVEGTSKGLMPLASIKDGCVAHDSESLSELGTIIIEQIYNLCQHDSKPAASVKSIIEFEEPFCRQPSKDVFLLLLVILRHYHGSFTHCGVDARLSGGAKLAHDGCVYVLGIICANLDSITRYDVNDPAAELGVSTDLITGLQVELEEMARLRGGPQTLTNDIEKAAAQTIVTGMPVLYPSPIGKLALLLQLLQLYVSRGTDVTPACCFVLTSVMELLSTSGPDGILTFMPFMAAQSARRRGSRVKEIDKAAWTSAVTKTIKIIMQVAVDAQEKQFAADAHLSSTEAGLSRDSLPDVAIRLLRTYQLCLLSEAVELTKDITIESTTTNVRDVNDSTATLERRSQVQEANIQLGLLSLNSYADLISSIVSLQAEESFLLPRMAAVRRAGVRSYKIPLLSDVLPWFVASLCLMRRQTWLARQILPAVVRLLEVLDHFCSESQAVTKSAHRFRELEIYKKARLIETHETERAFTLEKSSSCRSHNTKRLYNVFHQLYTGEKDHFEGQIGFQFEAVSSFTVVALGRSVNSIRHGGRLIRDHTIRLWEEESQLLVAQVLIGGISKKDAYGYAFEMLSHPVKVTQGKLYRLTTHEFANGGDPWYKRENALDEEYDKSFIKILRDCYASGSAGFPGSQNMIGAAYGVPTFMVQDKAPLASLPQFVPPHGCLSLQFNPKSKLNSICISHTGTSAYVKDDNTNMWRTCLLRTAFLHGVHSVDFTLKCLRAGGTASGHICIGISWQQVHEKRHSKLPHSAFEMFMGKTPTSMGWMPSIGSVWISGVRYDYGPKLSVAVGDIFTLNVDYDLQLLSFAYNGRRLGVAVGPKEFKPLGTAIEEFPKIVFAGVSLYGSQDAVQVSPSGIAESSLQIHSLFDLHNSLASLAGRIASTLIAGHPVDEMEEELLPWLQSSLLSGGIAESETMQDQPCKAGSLLWSDALQVECARYTAKDHPSESGASTDLPPHTLPNVGKDSFSRNHSSGGRTQSSEDQHVSLFWKNWTSDMTEHGTVQIIMSWLEKHYPDSTLLSRLGRFPSCERWMFAALVMHAPTHVLQEVQAIAVGAVASTDGNIVGADPFGAYTDLAPSDDLICVWKRIMMLRHWLIKVRQGYRAKEADESLLFEPDFPEEKSQEFVVERSDDAALLKRFSGKANLERSTVVPKTFDEHLQRMIQRAGFLCRLAPPSEEAERLKGDSHVALLKLAEKWSAQTTFPSLQPVLERWKVLGEADSSKWSGIVDILRAQHRWRARRASIQSPVSAKAADAGPQISTSDVTMDTEGSGDLSETKKYHYRNSFSAMMKACELYIRDGTGAPPEALTSLLDRRQRRSDSRLFGLQAMKSILSTLSFDSAIHNAIIFLRPAMRGFTESEKESRELNDGQAVAETFRATVRHHYLNGLEGCNRQVIEKVQDAFRELYSHLVQLLGGNSGYSVSDPQVKQSILCSWCLDFEAQDHQFLLDTGILLKLQDIFSISSVLREVVDDNSIVSGDTTLPRDSCDGYSSINWHPLSEKFVQHGLVRSGYVTKRDVIRLLRRAPRYACPIEWWQKNDLESANDVLSTATRHTASSLSLLYADMLAKLQRKLQGPALGAPISKVLQIGDKVALATTHGGQVSATSKSDEVSYVEMPALGEVKDFTIEMWIFPTELVAIQALRCDNGVQTGSVYLELFGRHLQVSIPGNVPREQLFKSYQFEIFVWTHCAVTYDAENRRLQLFVNGDLSERMEYERVCNSVTFRPSRLGCWMSSVDTQGAALANASSQRGFTGSIAEVRIWRILRTRQEIQLGFQRSIPLARRSNEAINAKPRAPSNDMIGLWHLTEGEGICSFDCSPVREAEASDADAQNHNLTILHCRWVPAISTLPVFASNKIDDMSLDEWSCTVMRIRSFQRKIRSWLIVQFHESVRVAKLVCEHEEQTAIQRWNQLSRIDGDSGDVEVSDDDTNCVSRQCNATTSSLLSQWAACTDERIIIRKHTRNCAWIVFRFLASTGISGVFDRRKEEAQAVAAAAKMKRKQRLQKSSGPGNAASSAVNGLLTEVASEAAKSAATNRELEEPVLQTLWFSKEFRRKVFEALEKELIQGRELTEEAEGLTRAQRMLRSASTPVEKRGTSVRQYPSDVVRDKSGFVDVQFACPNNLSGNSERLELLEVEMHTFGVLLFMLSQSQESSTITYLVRPPMLRGLLEMLRFASPRSQRVVKLLLRRMCCSGNVRSDDVGGILGSESVLLDLLLDQVAESVCSTAAPLATHAVNVPANCAQVGGMDKNDPMALSESLSNPMGFRSGDISLVAASESVALLRHLLMNKHWKEKVSESLCSAIHNITPMLARKKSGPASMMGMRGSSNIVDIRFRTAIVRAVGALCVLGTHSDCIRIGGKVAVPTLGAKLSGTCIPADGNGHFVSATLIETNVRASTARVVFHPSSSESDFDPSHNVQDVDLSALSPTEEVYLPPSAVPLTTDMMPVIIQLSSLESTSLLDECDSLWRLQIRSRALLALKTLLHHSFQLTKTFAHDAMTKNLLRFALTPICLNSFISLPLLQERGRMVLCRLIESSTPLGEAMFHGLPEPTIPALATYESASAKLSSIEVNDDPAEEETEDYRVRRGFASTLAAMGFEFELCMSALVHSRDDPNLAVEWLMGDGAATYQEHRKARGLAQASLAVHELTDGADASLGLTIEAKAKELEVISGMPYGLAICALELSNNNPDHAMDWLMEYGSIYVEQSDSLTMLTDTFSAARTVVLEDQAAMEEIDQPDLLVPSSNYPTTTAAGSMNSNPATRSTDQSFTPIDDAMAVTLAPILAPVPPKSDLGVVSATAFFPLNSDYLTPNVLLTVTSDVDPVQQLATSGQTGTYRRYSPDVGVLLTFLNTESGAYEDEWIATRDLRRIVRIYDEPLEDVKSIHRVAMRTEGALSTFYARRTIAALLCAVAPVDDPSPKAAGIAADELADKSPLQPSSFTCEVMNIVGGPRQFLSLLKMASAAEMNFTNALQEGELGLPNRSWVPHKSVSDHSEQRISLLTSLRTLTLRMLREEARAAANRAHLPDASAQRPICPSRAPANHGEQENTLIQGVVMSVGELRTRRLPTATVSADFAEARHLGWLDDESKCERAVGCMQGPCQLFDVEAEKGASDIEDGRVDDHDALLSDVLIEECVSHFVESTRMAGDGEGTVLPLREFQSLHPYFGQCDYVRVVRVEGACCCLRIVFDRRCRLGPRTRLTFFADSECKERIGTVDDATTASDHLVPDMIIRSHQFWFRFTASEEHATNDNGYGYRFQVIPMANNRWTKESEVLTSPSLEWACWVLELLLNDATELIAHGGVHNCKIYGALVRYLRSPGAPHKGRIVRLLQQLLHHPELFPADEMPDLDALVSICRLALTCAEVDRARGKVFISAHLLQIVELSMMTSSASLAFKRKLTGTDATSTPLFSAPFDMPVPFERKCVADSLNDVSVLTKFLLGQIENLPEHVLVAIWLEVYGSSAVIETSHPYAPGRPFNGVLAFEGAQALRMTFDSRCSFTPSRGQNKIPRLDLASFVVTLRDGDPVKEVRRKRVYAGETSWHEEATCYDGDNLEYTFHADENEEGHFGFAVTVSALGIPKETQLSRATVEDMERVLQKLVLLQTGSVDLPNETCWTEAMDSQLVDWVNKYVEPRASLPSSSPTTTRCSVDLQPVDIQLSQTHDGVRCSKLLDLPLETLQCRFALLKYLNSSLQHCLPFIDLRDTASPWTVAYRLRQLSHCIFFDVKNALVEAAIEATNMPRDTSGGNAQQQTARITLDRIQALESRDDCEVEPSVSECFFAQAFRQLHQVDPTLLRRQIDSKGRLFSVKFRGEEGVDWGGVYREGATSMVDDLFSPYFHLFVLCPNGQHDTGDNRGMYLPNPKCTSPVAIQMFAFVGQLLGISMRTHGDFPFMLPSLVWKQVLGQPPTRADLEATDAMFVQMLDGIANCEKDGISTEQEFATVFDGLELRFTASSCTGEEMELVPGGRHVKVEFHNRLEYCRLAELARLDEGSAQVAAMARGFATLFPRRVLTLLTWQELEILACGSPNIDLDLWQRHTLYDGYSEDDPTVLLFWEILADFTDAQRADFVRFAWGRSRLPRGRWLQPFKLSKKGGRDAVRSLPVAHTCFFSVELPPYTSREMMHSMLLATITFGLGGILIA</sequence>
<dbReference type="PROSITE" id="PS50030">
    <property type="entry name" value="UBA"/>
    <property type="match status" value="1"/>
</dbReference>
<keyword evidence="3" id="KW-0863">Zinc-finger</keyword>
<dbReference type="InterPro" id="IPR003877">
    <property type="entry name" value="SPRY_dom"/>
</dbReference>
<keyword evidence="6" id="KW-1015">Disulfide bond</keyword>
<dbReference type="InterPro" id="IPR013222">
    <property type="entry name" value="Glyco_hyd_98_carb-bd"/>
</dbReference>
<dbReference type="PANTHER" id="PTHR46654">
    <property type="entry name" value="E3 UBIQUITIN-PROTEIN LIGASE HECTD3"/>
    <property type="match status" value="1"/>
</dbReference>
<dbReference type="InterPro" id="IPR008979">
    <property type="entry name" value="Galactose-bd-like_sf"/>
</dbReference>
<reference evidence="12" key="1">
    <citation type="submission" date="2024-01" db="EMBL/GenBank/DDBJ databases">
        <authorList>
            <person name="Webb A."/>
        </authorList>
    </citation>
    <scope>NUCLEOTIDE SEQUENCE</scope>
    <source>
        <strain evidence="12">Pm1</strain>
    </source>
</reference>
<dbReference type="SMART" id="SM00560">
    <property type="entry name" value="LamGL"/>
    <property type="match status" value="1"/>
</dbReference>
<dbReference type="PROSITE" id="PS50237">
    <property type="entry name" value="HECT"/>
    <property type="match status" value="1"/>
</dbReference>
<evidence type="ECO:0000256" key="7">
    <source>
        <dbReference type="PROSITE-ProRule" id="PRU00104"/>
    </source>
</evidence>
<accession>A0AAV1UR44</accession>
<dbReference type="Gene3D" id="2.60.120.200">
    <property type="match status" value="1"/>
</dbReference>
<evidence type="ECO:0000256" key="6">
    <source>
        <dbReference type="ARBA" id="ARBA00023157"/>
    </source>
</evidence>
<dbReference type="InterPro" id="IPR035768">
    <property type="entry name" value="SPRY_HERC1"/>
</dbReference>
<dbReference type="SMART" id="SM00119">
    <property type="entry name" value="HECTc"/>
    <property type="match status" value="1"/>
</dbReference>
<evidence type="ECO:0000256" key="1">
    <source>
        <dbReference type="ARBA" id="ARBA00022723"/>
    </source>
</evidence>
<dbReference type="InterPro" id="IPR013320">
    <property type="entry name" value="ConA-like_dom_sf"/>
</dbReference>
<keyword evidence="4 7" id="KW-0833">Ubl conjugation pathway</keyword>
<dbReference type="InterPro" id="IPR038637">
    <property type="entry name" value="NPCBM_sf"/>
</dbReference>
<dbReference type="SUPFAM" id="SSF46934">
    <property type="entry name" value="UBA-like"/>
    <property type="match status" value="1"/>
</dbReference>
<feature type="domain" description="UBA" evidence="9">
    <location>
        <begin position="3475"/>
        <end position="3524"/>
    </location>
</feature>
<dbReference type="InterPro" id="IPR006558">
    <property type="entry name" value="LamG-like"/>
</dbReference>
<dbReference type="InterPro" id="IPR043136">
    <property type="entry name" value="B30.2/SPRY_sf"/>
</dbReference>
<dbReference type="Gene3D" id="3.30.2160.10">
    <property type="entry name" value="Hect, E3 ligase catalytic domain"/>
    <property type="match status" value="1"/>
</dbReference>
<dbReference type="Proteomes" id="UP001162060">
    <property type="component" value="Unassembled WGS sequence"/>
</dbReference>
<evidence type="ECO:0000313" key="13">
    <source>
        <dbReference type="Proteomes" id="UP001162060"/>
    </source>
</evidence>
<evidence type="ECO:0008006" key="14">
    <source>
        <dbReference type="Google" id="ProtNLM"/>
    </source>
</evidence>
<protein>
    <recommendedName>
        <fullName evidence="14">B30.2/SPRY domain-containing protein</fullName>
    </recommendedName>
</protein>
<evidence type="ECO:0000259" key="9">
    <source>
        <dbReference type="PROSITE" id="PS50030"/>
    </source>
</evidence>
<dbReference type="SUPFAM" id="SSF56204">
    <property type="entry name" value="Hect, E3 ligase catalytic domain"/>
    <property type="match status" value="1"/>
</dbReference>
<keyword evidence="2" id="KW-0732">Signal</keyword>